<evidence type="ECO:0000256" key="5">
    <source>
        <dbReference type="ARBA" id="ARBA00022734"/>
    </source>
</evidence>
<dbReference type="PRINTS" id="PR01433">
    <property type="entry name" value="POLYCYSTIN2"/>
</dbReference>
<dbReference type="SMART" id="SM00034">
    <property type="entry name" value="CLECT"/>
    <property type="match status" value="1"/>
</dbReference>
<keyword evidence="3 13" id="KW-0812">Transmembrane</keyword>
<dbReference type="Pfam" id="PF08016">
    <property type="entry name" value="PKD_channel"/>
    <property type="match status" value="1"/>
</dbReference>
<dbReference type="Pfam" id="PF00059">
    <property type="entry name" value="Lectin_C"/>
    <property type="match status" value="1"/>
</dbReference>
<evidence type="ECO:0000256" key="12">
    <source>
        <dbReference type="SAM" id="MobiDB-lite"/>
    </source>
</evidence>
<evidence type="ECO:0000256" key="6">
    <source>
        <dbReference type="ARBA" id="ARBA00022989"/>
    </source>
</evidence>
<keyword evidence="5" id="KW-0430">Lectin</keyword>
<comment type="subcellular location">
    <subcellularLocation>
        <location evidence="1">Membrane</location>
        <topology evidence="1">Multi-pass membrane protein</topology>
    </subcellularLocation>
</comment>
<evidence type="ECO:0000256" key="4">
    <source>
        <dbReference type="ARBA" id="ARBA00022729"/>
    </source>
</evidence>
<evidence type="ECO:0000256" key="2">
    <source>
        <dbReference type="ARBA" id="ARBA00007200"/>
    </source>
</evidence>
<feature type="transmembrane region" description="Helical" evidence="13">
    <location>
        <begin position="895"/>
        <end position="915"/>
    </location>
</feature>
<feature type="transmembrane region" description="Helical" evidence="13">
    <location>
        <begin position="572"/>
        <end position="604"/>
    </location>
</feature>
<evidence type="ECO:0000256" key="10">
    <source>
        <dbReference type="PIRSR" id="PIRSR603915-2"/>
    </source>
</evidence>
<accession>A0A7J7SDJ0</accession>
<keyword evidence="4 14" id="KW-0732">Signal</keyword>
<evidence type="ECO:0000256" key="8">
    <source>
        <dbReference type="ARBA" id="ARBA00023157"/>
    </source>
</evidence>
<name>A0A7J7SDJ0_MYOMY</name>
<feature type="transmembrane region" description="Helical" evidence="13">
    <location>
        <begin position="986"/>
        <end position="1006"/>
    </location>
</feature>
<evidence type="ECO:0000256" key="1">
    <source>
        <dbReference type="ARBA" id="ARBA00004141"/>
    </source>
</evidence>
<dbReference type="InterPro" id="IPR036392">
    <property type="entry name" value="PLAT/LH2_dom_sf"/>
</dbReference>
<evidence type="ECO:0008006" key="21">
    <source>
        <dbReference type="Google" id="ProtNLM"/>
    </source>
</evidence>
<feature type="transmembrane region" description="Helical" evidence="13">
    <location>
        <begin position="935"/>
        <end position="954"/>
    </location>
</feature>
<dbReference type="InterPro" id="IPR046791">
    <property type="entry name" value="Polycystin_dom"/>
</dbReference>
<dbReference type="Pfam" id="PF02140">
    <property type="entry name" value="SUEL_Lectin"/>
    <property type="match status" value="1"/>
</dbReference>
<dbReference type="InterPro" id="IPR013122">
    <property type="entry name" value="PKD1_2_channel"/>
</dbReference>
<dbReference type="GO" id="GO:0050982">
    <property type="term" value="P:detection of mechanical stimulus"/>
    <property type="evidence" value="ECO:0007669"/>
    <property type="project" value="TreeGrafter"/>
</dbReference>
<dbReference type="EMBL" id="JABWUV010000019">
    <property type="protein sequence ID" value="KAF6286227.1"/>
    <property type="molecule type" value="Genomic_DNA"/>
</dbReference>
<feature type="domain" description="SUEL-type lectin" evidence="17">
    <location>
        <begin position="162"/>
        <end position="253"/>
    </location>
</feature>
<dbReference type="PROSITE" id="PS50095">
    <property type="entry name" value="PLAT"/>
    <property type="match status" value="1"/>
</dbReference>
<dbReference type="InterPro" id="IPR003915">
    <property type="entry name" value="PKD_2"/>
</dbReference>
<dbReference type="VEuPathDB" id="HostDB:GeneID_118674755"/>
<dbReference type="FunFam" id="3.10.100.10:FF:000073">
    <property type="entry name" value="Polycystic kidney disease protein 1-like 2"/>
    <property type="match status" value="1"/>
</dbReference>
<feature type="transmembrane region" description="Helical" evidence="13">
    <location>
        <begin position="658"/>
        <end position="679"/>
    </location>
</feature>
<feature type="transmembrane region" description="Helical" evidence="13">
    <location>
        <begin position="855"/>
        <end position="875"/>
    </location>
</feature>
<dbReference type="CDD" id="cd00037">
    <property type="entry name" value="CLECT"/>
    <property type="match status" value="1"/>
</dbReference>
<feature type="chain" id="PRO_5029583545" description="Polycystic kidney disease protein 1-like 2" evidence="14">
    <location>
        <begin position="23"/>
        <end position="1174"/>
    </location>
</feature>
<dbReference type="InterPro" id="IPR001024">
    <property type="entry name" value="PLAT/LH2_dom"/>
</dbReference>
<keyword evidence="6 13" id="KW-1133">Transmembrane helix</keyword>
<dbReference type="PANTHER" id="PTHR10877">
    <property type="entry name" value="POLYCYSTIN FAMILY MEMBER"/>
    <property type="match status" value="1"/>
</dbReference>
<dbReference type="Pfam" id="PF01477">
    <property type="entry name" value="PLAT"/>
    <property type="match status" value="1"/>
</dbReference>
<dbReference type="GO" id="GO:0005262">
    <property type="term" value="F:calcium channel activity"/>
    <property type="evidence" value="ECO:0007669"/>
    <property type="project" value="TreeGrafter"/>
</dbReference>
<dbReference type="InterPro" id="IPR043159">
    <property type="entry name" value="Lectin_gal-bd_sf"/>
</dbReference>
<feature type="region of interest" description="Disordered" evidence="12">
    <location>
        <begin position="1153"/>
        <end position="1174"/>
    </location>
</feature>
<dbReference type="Gene3D" id="1.10.287.70">
    <property type="match status" value="1"/>
</dbReference>
<feature type="disulfide bond" evidence="10">
    <location>
        <begin position="753"/>
        <end position="766"/>
    </location>
</feature>
<reference evidence="19 20" key="1">
    <citation type="journal article" date="2020" name="Nature">
        <title>Six reference-quality genomes reveal evolution of bat adaptations.</title>
        <authorList>
            <person name="Jebb D."/>
            <person name="Huang Z."/>
            <person name="Pippel M."/>
            <person name="Hughes G.M."/>
            <person name="Lavrichenko K."/>
            <person name="Devanna P."/>
            <person name="Winkler S."/>
            <person name="Jermiin L.S."/>
            <person name="Skirmuntt E.C."/>
            <person name="Katzourakis A."/>
            <person name="Burkitt-Gray L."/>
            <person name="Ray D.A."/>
            <person name="Sullivan K.A.M."/>
            <person name="Roscito J.G."/>
            <person name="Kirilenko B.M."/>
            <person name="Davalos L.M."/>
            <person name="Corthals A.P."/>
            <person name="Power M.L."/>
            <person name="Jones G."/>
            <person name="Ransome R.D."/>
            <person name="Dechmann D.K.N."/>
            <person name="Locatelli A.G."/>
            <person name="Puechmaille S.J."/>
            <person name="Fedrigo O."/>
            <person name="Jarvis E.D."/>
            <person name="Hiller M."/>
            <person name="Vernes S.C."/>
            <person name="Myers E.W."/>
            <person name="Teeling E.C."/>
        </authorList>
    </citation>
    <scope>NUCLEOTIDE SEQUENCE [LARGE SCALE GENOMIC DNA]</scope>
    <source>
        <strain evidence="19">MMyoMyo1</strain>
        <tissue evidence="19">Flight muscle</tissue>
    </source>
</reference>
<sequence>MSAAGLVLLGLALRLMATPAKPEERSVCSKNQVAFRDSCYEFVPFGRSFYGAQNWCEERGGHLVFIHDEGTQQFLQKHMSQDREWWIGLTGNSAQNGTTEGPGIWLDTSNVNYSHWHGGQASSAPDTCGYIRRDPSARWAASDNCAQLFAFICEFGVGQSLACEGHDATMHCGSWEVIQIRDAFYGRQTPHYCTQDTGSPLDLEEQCSWVSVKDEVAEQCQGLQACQVAANGTFSGDLCPTKGSYLWVQYQFREGLQLTVSNESFVFDNVTISLMWLLSPYTGNLSCIIITGDGHTFDPYYPPRIQPRSWQDSSVHIAAANSATFTLPATSSLGFMQDCQEPVDIRMMSFPKNPFAAQSHFDVSGTVGGLSLTSSSGQLIPMKNLWENMEVGPRTTPFQTHCLCNHLTFFGSTFLVMPNAIDVCHTRELFATFEDNPVVVTTVDCLIVAYALVVIWARKKDAQDQAKVKVTVLEDNDPFAQYHYLVTVYTGHRRGAATSSKVTIILYGLDGESEPHHLSDPDIPVFERGGVNVFLLSTLFPPGELRSLWLWHDNSGDWPSCSLRSSKPLRGLPWWCVLVGWLLIAATSSVAATSGVATFLTMLYGLHYGKTSSLKWLISMAVSFVASVFATQPLKVLGFAAFFALVLKSVEDEEEPMASLPGYLSSPAYLGFLWMLVAYGQRDPSAYHFNRHLKHSFTQGFSAVLGFQEFFMWANTTLVQNLYSHHPGFITDGNSKLVGSAQICQVRVWENSCPLAPRLWISLDGCHAPYSLDVEDLSDYGERWNASNLNSSNGFSQAWQYQSQSQRQGYPIWGKLTVYRGGGYVLPLGTNRQSAARILQYLFDNTWLDSLTRAVFVEFTVYNANVNLFCIITLTLETSALDLQSLRLYPFIDGWHPFVVAAEVIYLLLLLYYMVMQVKGKLRRKQKWRYFHSKWNLLELAIILASWSALAVFVKRAILAERDIQRYQKQGEEGISFSETATADAALGYIIAFLVLLSMAKLWHLLRLNPKMNMITSALHCAWGDISGFVIIILIMLLAYAIASNLIFGWKLRSYKTLFAAAETMISLQVGIFNYEEVLDHSPVLSSFLIGSCIVFMTFIVLNLLISVILVAFNEEQKYYQLSEEGEIVDLLLMNILGFRGVKYKKQESGNCSEQPKLLSEAQPPPPAPVAPRV</sequence>
<evidence type="ECO:0000259" key="16">
    <source>
        <dbReference type="PROSITE" id="PS50095"/>
    </source>
</evidence>
<dbReference type="Gene3D" id="2.60.120.740">
    <property type="match status" value="1"/>
</dbReference>
<dbReference type="Gene3D" id="2.60.60.20">
    <property type="entry name" value="PLAT/LH2 domain"/>
    <property type="match status" value="1"/>
</dbReference>
<feature type="compositionally biased region" description="Pro residues" evidence="12">
    <location>
        <begin position="1163"/>
        <end position="1174"/>
    </location>
</feature>
<dbReference type="FunFam" id="2.60.120.740:FF:000005">
    <property type="entry name" value="polycystic kidney disease protein 1-like 2"/>
    <property type="match status" value="1"/>
</dbReference>
<feature type="transmembrane region" description="Helical" evidence="13">
    <location>
        <begin position="616"/>
        <end position="646"/>
    </location>
</feature>
<dbReference type="CDD" id="cd22831">
    <property type="entry name" value="Gal_Rha_Lectin_PKD1L2"/>
    <property type="match status" value="1"/>
</dbReference>
<dbReference type="PROSITE" id="PS50228">
    <property type="entry name" value="SUEL_LECTIN"/>
    <property type="match status" value="1"/>
</dbReference>
<dbReference type="GO" id="GO:0005509">
    <property type="term" value="F:calcium ion binding"/>
    <property type="evidence" value="ECO:0007669"/>
    <property type="project" value="InterPro"/>
</dbReference>
<dbReference type="Gene3D" id="3.10.100.10">
    <property type="entry name" value="Mannose-Binding Protein A, subunit A"/>
    <property type="match status" value="1"/>
</dbReference>
<dbReference type="PROSITE" id="PS51111">
    <property type="entry name" value="REJ"/>
    <property type="match status" value="1"/>
</dbReference>
<dbReference type="FunFam" id="1.10.287.70:FF:000086">
    <property type="entry name" value="Polycystic kidney disease 2"/>
    <property type="match status" value="1"/>
</dbReference>
<evidence type="ECO:0000256" key="13">
    <source>
        <dbReference type="SAM" id="Phobius"/>
    </source>
</evidence>
<dbReference type="FunFam" id="2.60.60.20:FF:000008">
    <property type="entry name" value="Polycystic kidney disease 1-like 2, isoform CRA_a"/>
    <property type="match status" value="1"/>
</dbReference>
<proteinExistence type="inferred from homology"/>
<keyword evidence="20" id="KW-1185">Reference proteome</keyword>
<dbReference type="SUPFAM" id="SSF49723">
    <property type="entry name" value="Lipase/lipooxygenase domain (PLAT/LH2 domain)"/>
    <property type="match status" value="1"/>
</dbReference>
<dbReference type="InterPro" id="IPR001304">
    <property type="entry name" value="C-type_lectin-like"/>
</dbReference>
<dbReference type="GO" id="GO:0030246">
    <property type="term" value="F:carbohydrate binding"/>
    <property type="evidence" value="ECO:0007669"/>
    <property type="project" value="UniProtKB-KW"/>
</dbReference>
<evidence type="ECO:0000313" key="20">
    <source>
        <dbReference type="Proteomes" id="UP000527355"/>
    </source>
</evidence>
<evidence type="ECO:0000259" key="15">
    <source>
        <dbReference type="PROSITE" id="PS50041"/>
    </source>
</evidence>
<feature type="domain" description="REJ" evidence="18">
    <location>
        <begin position="303"/>
        <end position="354"/>
    </location>
</feature>
<dbReference type="Pfam" id="PF20519">
    <property type="entry name" value="Polycystin_dom"/>
    <property type="match status" value="1"/>
</dbReference>
<dbReference type="Proteomes" id="UP000527355">
    <property type="component" value="Unassembled WGS sequence"/>
</dbReference>
<dbReference type="InterPro" id="IPR016186">
    <property type="entry name" value="C-type_lectin-like/link_sf"/>
</dbReference>
<evidence type="ECO:0000256" key="9">
    <source>
        <dbReference type="ARBA" id="ARBA00023180"/>
    </source>
</evidence>
<feature type="domain" description="PLAT" evidence="16">
    <location>
        <begin position="482"/>
        <end position="596"/>
    </location>
</feature>
<dbReference type="GO" id="GO:0016020">
    <property type="term" value="C:membrane"/>
    <property type="evidence" value="ECO:0007669"/>
    <property type="project" value="UniProtKB-SubCell"/>
</dbReference>
<evidence type="ECO:0000259" key="17">
    <source>
        <dbReference type="PROSITE" id="PS50228"/>
    </source>
</evidence>
<keyword evidence="7 13" id="KW-0472">Membrane</keyword>
<keyword evidence="9" id="KW-0325">Glycoprotein</keyword>
<dbReference type="PANTHER" id="PTHR10877:SF134">
    <property type="entry name" value="POLYCYSTIN-1-LIKE PROTEIN 2"/>
    <property type="match status" value="1"/>
</dbReference>
<comment type="caution">
    <text evidence="19">The sequence shown here is derived from an EMBL/GenBank/DDBJ whole genome shotgun (WGS) entry which is preliminary data.</text>
</comment>
<feature type="signal peptide" evidence="14">
    <location>
        <begin position="1"/>
        <end position="22"/>
    </location>
</feature>
<dbReference type="InterPro" id="IPR051223">
    <property type="entry name" value="Polycystin"/>
</dbReference>
<dbReference type="InterPro" id="IPR016187">
    <property type="entry name" value="CTDL_fold"/>
</dbReference>
<feature type="transmembrane region" description="Helical" evidence="13">
    <location>
        <begin position="1026"/>
        <end position="1048"/>
    </location>
</feature>
<gene>
    <name evidence="19" type="ORF">mMyoMyo1_015247</name>
</gene>
<comment type="similarity">
    <text evidence="2">Belongs to the polycystin family.</text>
</comment>
<dbReference type="SUPFAM" id="SSF56436">
    <property type="entry name" value="C-type lectin-like"/>
    <property type="match status" value="1"/>
</dbReference>
<evidence type="ECO:0000256" key="3">
    <source>
        <dbReference type="ARBA" id="ARBA00022692"/>
    </source>
</evidence>
<dbReference type="InterPro" id="IPR014010">
    <property type="entry name" value="REJ_dom"/>
</dbReference>
<feature type="transmembrane region" description="Helical" evidence="13">
    <location>
        <begin position="1088"/>
        <end position="1113"/>
    </location>
</feature>
<dbReference type="AlphaFoldDB" id="A0A7J7SDJ0"/>
<evidence type="ECO:0000256" key="7">
    <source>
        <dbReference type="ARBA" id="ARBA00023136"/>
    </source>
</evidence>
<feature type="domain" description="C-type lectin" evidence="15">
    <location>
        <begin position="35"/>
        <end position="154"/>
    </location>
</feature>
<dbReference type="PROSITE" id="PS50041">
    <property type="entry name" value="C_TYPE_LECTIN_2"/>
    <property type="match status" value="1"/>
</dbReference>
<evidence type="ECO:0000259" key="18">
    <source>
        <dbReference type="PROSITE" id="PS51111"/>
    </source>
</evidence>
<comment type="caution">
    <text evidence="11">Lacks conserved residue(s) required for the propagation of feature annotation.</text>
</comment>
<evidence type="ECO:0000256" key="11">
    <source>
        <dbReference type="PROSITE-ProRule" id="PRU00152"/>
    </source>
</evidence>
<evidence type="ECO:0000256" key="14">
    <source>
        <dbReference type="SAM" id="SignalP"/>
    </source>
</evidence>
<keyword evidence="8" id="KW-1015">Disulfide bond</keyword>
<protein>
    <recommendedName>
        <fullName evidence="21">Polycystic kidney disease protein 1-like 2</fullName>
    </recommendedName>
</protein>
<organism evidence="19 20">
    <name type="scientific">Myotis myotis</name>
    <name type="common">Greater mouse-eared bat</name>
    <name type="synonym">Vespertilio myotis</name>
    <dbReference type="NCBI Taxonomy" id="51298"/>
    <lineage>
        <taxon>Eukaryota</taxon>
        <taxon>Metazoa</taxon>
        <taxon>Chordata</taxon>
        <taxon>Craniata</taxon>
        <taxon>Vertebrata</taxon>
        <taxon>Euteleostomi</taxon>
        <taxon>Mammalia</taxon>
        <taxon>Eutheria</taxon>
        <taxon>Laurasiatheria</taxon>
        <taxon>Chiroptera</taxon>
        <taxon>Yangochiroptera</taxon>
        <taxon>Vespertilionidae</taxon>
        <taxon>Myotis</taxon>
    </lineage>
</organism>
<evidence type="ECO:0000313" key="19">
    <source>
        <dbReference type="EMBL" id="KAF6286227.1"/>
    </source>
</evidence>
<dbReference type="InterPro" id="IPR000922">
    <property type="entry name" value="Lectin_gal-bd_dom"/>
</dbReference>